<accession>A0ABV6S0X9</accession>
<evidence type="ECO:0000313" key="1">
    <source>
        <dbReference type="EMBL" id="MFC0682889.1"/>
    </source>
</evidence>
<organism evidence="1 2">
    <name type="scientific">Lysobacter korlensis</name>
    <dbReference type="NCBI Taxonomy" id="553636"/>
    <lineage>
        <taxon>Bacteria</taxon>
        <taxon>Pseudomonadati</taxon>
        <taxon>Pseudomonadota</taxon>
        <taxon>Gammaproteobacteria</taxon>
        <taxon>Lysobacterales</taxon>
        <taxon>Lysobacteraceae</taxon>
        <taxon>Lysobacter</taxon>
    </lineage>
</organism>
<dbReference type="Proteomes" id="UP001589896">
    <property type="component" value="Unassembled WGS sequence"/>
</dbReference>
<keyword evidence="2" id="KW-1185">Reference proteome</keyword>
<name>A0ABV6S0X9_9GAMM</name>
<evidence type="ECO:0000313" key="2">
    <source>
        <dbReference type="Proteomes" id="UP001589896"/>
    </source>
</evidence>
<dbReference type="RefSeq" id="WP_386677348.1">
    <property type="nucleotide sequence ID" value="NZ_JBHLTG010000024.1"/>
</dbReference>
<protein>
    <submittedName>
        <fullName evidence="1">Uncharacterized protein</fullName>
    </submittedName>
</protein>
<comment type="caution">
    <text evidence="1">The sequence shown here is derived from an EMBL/GenBank/DDBJ whole genome shotgun (WGS) entry which is preliminary data.</text>
</comment>
<sequence length="102" mass="11590">MESPLLTDFQNRLLALAEDEWVHFRQARPIMGTAYERDVSFEELTSAVGRLSRLGFLVWKIRHNGKVHFRSRAPVEHQHNCSAAFSTSSAGKAYLALPRHVA</sequence>
<reference evidence="1 2" key="1">
    <citation type="submission" date="2024-09" db="EMBL/GenBank/DDBJ databases">
        <authorList>
            <person name="Sun Q."/>
            <person name="Mori K."/>
        </authorList>
    </citation>
    <scope>NUCLEOTIDE SEQUENCE [LARGE SCALE GENOMIC DNA]</scope>
    <source>
        <strain evidence="1 2">KCTC 23076</strain>
    </source>
</reference>
<proteinExistence type="predicted"/>
<dbReference type="EMBL" id="JBHLTG010000024">
    <property type="protein sequence ID" value="MFC0682889.1"/>
    <property type="molecule type" value="Genomic_DNA"/>
</dbReference>
<gene>
    <name evidence="1" type="ORF">ACFFGH_34080</name>
</gene>